<gene>
    <name evidence="3" type="ORF">MBBAR_2c00220</name>
</gene>
<evidence type="ECO:0000313" key="3">
    <source>
        <dbReference type="EMBL" id="OQD59574.1"/>
    </source>
</evidence>
<accession>A0A1V6N4H0</accession>
<feature type="transmembrane region" description="Helical" evidence="1">
    <location>
        <begin position="21"/>
        <end position="41"/>
    </location>
</feature>
<feature type="transmembrane region" description="Helical" evidence="1">
    <location>
        <begin position="139"/>
        <end position="157"/>
    </location>
</feature>
<feature type="transmembrane region" description="Helical" evidence="1">
    <location>
        <begin position="163"/>
        <end position="184"/>
    </location>
</feature>
<dbReference type="EMBL" id="JXMW01000002">
    <property type="protein sequence ID" value="OQD59574.1"/>
    <property type="molecule type" value="Genomic_DNA"/>
</dbReference>
<comment type="caution">
    <text evidence="3">The sequence shown here is derived from an EMBL/GenBank/DDBJ whole genome shotgun (WGS) entry which is preliminary data.</text>
</comment>
<name>A0A1V6N4H0_METAZ</name>
<evidence type="ECO:0000259" key="2">
    <source>
        <dbReference type="Pfam" id="PF13239"/>
    </source>
</evidence>
<dbReference type="InterPro" id="IPR025698">
    <property type="entry name" value="2TM_dom"/>
</dbReference>
<keyword evidence="1" id="KW-0472">Membrane</keyword>
<dbReference type="AlphaFoldDB" id="A0A1V6N4H0"/>
<organism evidence="3 4">
    <name type="scientific">Methanobrevibacter arboriphilus JCM 13429 = DSM 1125</name>
    <dbReference type="NCBI Taxonomy" id="1300164"/>
    <lineage>
        <taxon>Archaea</taxon>
        <taxon>Methanobacteriati</taxon>
        <taxon>Methanobacteriota</taxon>
        <taxon>Methanomada group</taxon>
        <taxon>Methanobacteria</taxon>
        <taxon>Methanobacteriales</taxon>
        <taxon>Methanobacteriaceae</taxon>
        <taxon>Methanobrevibacter</taxon>
    </lineage>
</organism>
<dbReference type="Proteomes" id="UP000191661">
    <property type="component" value="Unassembled WGS sequence"/>
</dbReference>
<protein>
    <recommendedName>
        <fullName evidence="2">2TM domain-containing protein</fullName>
    </recommendedName>
</protein>
<dbReference type="Pfam" id="PF13239">
    <property type="entry name" value="2TM"/>
    <property type="match status" value="1"/>
</dbReference>
<evidence type="ECO:0000313" key="4">
    <source>
        <dbReference type="Proteomes" id="UP000191661"/>
    </source>
</evidence>
<reference evidence="3 4" key="1">
    <citation type="submission" date="2014-12" db="EMBL/GenBank/DDBJ databases">
        <title>Genome sequence of Methanobrevibacter arboriphilicus DH1, DSM1125.</title>
        <authorList>
            <person name="Poehlein A."/>
            <person name="Thauer R.K."/>
            <person name="Seedorf H."/>
            <person name="Daniel R."/>
        </authorList>
    </citation>
    <scope>NUCLEOTIDE SEQUENCE [LARGE SCALE GENOMIC DNA]</scope>
    <source>
        <strain evidence="3 4">DH1</strain>
    </source>
</reference>
<proteinExistence type="predicted"/>
<sequence>MSITNTSYQKAKIIVEETRRLYLQIILLVGIFLFIIVRTIISRNFLLMPSFTFVGENVSFSPELSIIQSPFFIFAYVAVIFSIFIVFRYIKLYNLKRKFRSGEKGIKKLKKYMKTDKIPNKEEVDNKFDEDKNKAKRKFYILVIRVVVLNFVLYYVFTNYISNSFLFFNIILPFSILTLIYRYLLLFHSDKKFLGEKWENEKIEYYISEFN</sequence>
<dbReference type="RefSeq" id="WP_080459553.1">
    <property type="nucleotide sequence ID" value="NZ_JXMW01000002.1"/>
</dbReference>
<keyword evidence="4" id="KW-1185">Reference proteome</keyword>
<feature type="domain" description="2TM" evidence="2">
    <location>
        <begin position="132"/>
        <end position="207"/>
    </location>
</feature>
<feature type="transmembrane region" description="Helical" evidence="1">
    <location>
        <begin position="71"/>
        <end position="90"/>
    </location>
</feature>
<evidence type="ECO:0000256" key="1">
    <source>
        <dbReference type="SAM" id="Phobius"/>
    </source>
</evidence>
<keyword evidence="1" id="KW-0812">Transmembrane</keyword>
<keyword evidence="1" id="KW-1133">Transmembrane helix</keyword>
<dbReference type="OrthoDB" id="381148at2157"/>